<dbReference type="InterPro" id="IPR019600">
    <property type="entry name" value="Hemin_uptake_protein_HemP"/>
</dbReference>
<reference evidence="2 3" key="1">
    <citation type="journal article" date="2020" name="Microorganisms">
        <title>Osmotic Adaptation and Compatible Solute Biosynthesis of Phototrophic Bacteria as Revealed from Genome Analyses.</title>
        <authorList>
            <person name="Imhoff J.F."/>
            <person name="Rahn T."/>
            <person name="Kunzel S."/>
            <person name="Keller A."/>
            <person name="Neulinger S.C."/>
        </authorList>
    </citation>
    <scope>NUCLEOTIDE SEQUENCE [LARGE SCALE GENOMIC DNA]</scope>
    <source>
        <strain evidence="2 3">DSM 6210</strain>
    </source>
</reference>
<evidence type="ECO:0000313" key="2">
    <source>
        <dbReference type="EMBL" id="MBK1630958.1"/>
    </source>
</evidence>
<evidence type="ECO:0008006" key="4">
    <source>
        <dbReference type="Google" id="ProtNLM"/>
    </source>
</evidence>
<evidence type="ECO:0000313" key="3">
    <source>
        <dbReference type="Proteomes" id="UP000748752"/>
    </source>
</evidence>
<dbReference type="Pfam" id="PF10636">
    <property type="entry name" value="hemP"/>
    <property type="match status" value="1"/>
</dbReference>
<dbReference type="RefSeq" id="WP_200236388.1">
    <property type="nucleotide sequence ID" value="NZ_NRRV01000019.1"/>
</dbReference>
<sequence length="57" mass="6541">MQQPAQSLPDSNRAAQLPPRRLTSDELMQGERRIVIEHGDARYTLLVTRNDKLILVK</sequence>
<evidence type="ECO:0000256" key="1">
    <source>
        <dbReference type="SAM" id="MobiDB-lite"/>
    </source>
</evidence>
<comment type="caution">
    <text evidence="2">The sequence shown here is derived from an EMBL/GenBank/DDBJ whole genome shotgun (WGS) entry which is preliminary data.</text>
</comment>
<organism evidence="2 3">
    <name type="scientific">Thiohalocapsa halophila</name>
    <dbReference type="NCBI Taxonomy" id="69359"/>
    <lineage>
        <taxon>Bacteria</taxon>
        <taxon>Pseudomonadati</taxon>
        <taxon>Pseudomonadota</taxon>
        <taxon>Gammaproteobacteria</taxon>
        <taxon>Chromatiales</taxon>
        <taxon>Chromatiaceae</taxon>
        <taxon>Thiohalocapsa</taxon>
    </lineage>
</organism>
<feature type="region of interest" description="Disordered" evidence="1">
    <location>
        <begin position="1"/>
        <end position="28"/>
    </location>
</feature>
<accession>A0ABS1CGX3</accession>
<dbReference type="EMBL" id="NRRV01000019">
    <property type="protein sequence ID" value="MBK1630958.1"/>
    <property type="molecule type" value="Genomic_DNA"/>
</dbReference>
<name>A0ABS1CGX3_9GAMM</name>
<protein>
    <recommendedName>
        <fullName evidence="4">Hemin uptake protein HemP</fullName>
    </recommendedName>
</protein>
<feature type="compositionally biased region" description="Polar residues" evidence="1">
    <location>
        <begin position="1"/>
        <end position="14"/>
    </location>
</feature>
<keyword evidence="3" id="KW-1185">Reference proteome</keyword>
<dbReference type="Proteomes" id="UP000748752">
    <property type="component" value="Unassembled WGS sequence"/>
</dbReference>
<dbReference type="Gene3D" id="2.10.70.10">
    <property type="entry name" value="Complement Module, domain 1"/>
    <property type="match status" value="1"/>
</dbReference>
<proteinExistence type="predicted"/>
<gene>
    <name evidence="2" type="ORF">CKO31_09435</name>
</gene>